<name>A0ABS1SHZ7_9MICO</name>
<evidence type="ECO:0000313" key="2">
    <source>
        <dbReference type="EMBL" id="MBL3680187.1"/>
    </source>
</evidence>
<dbReference type="Pfam" id="PF13302">
    <property type="entry name" value="Acetyltransf_3"/>
    <property type="match status" value="1"/>
</dbReference>
<sequence length="203" mass="22666">MSLTHPGTLRGSRVTLEPLAAAHHDGLVDAVRDGELWDLWYTLVPRPEGMAAEIERRLALQERGTMIPFTTRRTDTGQIIGMTTFMNIEAETPRVEIGSTWNARSAQGSGTNPESKLLMLGHAFDVWGCTAVEFRTDFHNHQSRAAIARLGAKQDGVLRAHRQGEGYLRDTVVFSITQPEWPGVRLGLQHRLARREGTSPREM</sequence>
<reference evidence="2 3" key="1">
    <citation type="submission" date="2018-09" db="EMBL/GenBank/DDBJ databases">
        <title>Comparative genomics of Leucobacter spp.</title>
        <authorList>
            <person name="Reis A.C."/>
            <person name="Kolvenbach B.A."/>
            <person name="Corvini P.F.X."/>
            <person name="Nunes O.C."/>
        </authorList>
    </citation>
    <scope>NUCLEOTIDE SEQUENCE [LARGE SCALE GENOMIC DNA]</scope>
    <source>
        <strain evidence="2 3">TAN 31504</strain>
    </source>
</reference>
<organism evidence="2 3">
    <name type="scientific">Leucobacter chromiireducens subsp. solipictus</name>
    <dbReference type="NCBI Taxonomy" id="398235"/>
    <lineage>
        <taxon>Bacteria</taxon>
        <taxon>Bacillati</taxon>
        <taxon>Actinomycetota</taxon>
        <taxon>Actinomycetes</taxon>
        <taxon>Micrococcales</taxon>
        <taxon>Microbacteriaceae</taxon>
        <taxon>Leucobacter</taxon>
    </lineage>
</organism>
<dbReference type="Gene3D" id="3.40.630.30">
    <property type="match status" value="1"/>
</dbReference>
<accession>A0ABS1SHZ7</accession>
<proteinExistence type="predicted"/>
<dbReference type="EMBL" id="QYAC01000007">
    <property type="protein sequence ID" value="MBL3680187.1"/>
    <property type="molecule type" value="Genomic_DNA"/>
</dbReference>
<feature type="domain" description="N-acetyltransferase" evidence="1">
    <location>
        <begin position="13"/>
        <end position="153"/>
    </location>
</feature>
<dbReference type="RefSeq" id="WP_202345465.1">
    <property type="nucleotide sequence ID" value="NZ_BAAAPI010000012.1"/>
</dbReference>
<protein>
    <submittedName>
        <fullName evidence="2">N-acetyltransferase</fullName>
    </submittedName>
</protein>
<gene>
    <name evidence="2" type="ORF">D3230_12955</name>
</gene>
<dbReference type="InterPro" id="IPR016181">
    <property type="entry name" value="Acyl_CoA_acyltransferase"/>
</dbReference>
<dbReference type="PANTHER" id="PTHR43610">
    <property type="entry name" value="BLL6696 PROTEIN"/>
    <property type="match status" value="1"/>
</dbReference>
<evidence type="ECO:0000259" key="1">
    <source>
        <dbReference type="Pfam" id="PF13302"/>
    </source>
</evidence>
<evidence type="ECO:0000313" key="3">
    <source>
        <dbReference type="Proteomes" id="UP001645859"/>
    </source>
</evidence>
<dbReference type="PANTHER" id="PTHR43610:SF1">
    <property type="entry name" value="N-ACETYLTRANSFERASE DOMAIN-CONTAINING PROTEIN"/>
    <property type="match status" value="1"/>
</dbReference>
<dbReference type="InterPro" id="IPR000182">
    <property type="entry name" value="GNAT_dom"/>
</dbReference>
<dbReference type="Proteomes" id="UP001645859">
    <property type="component" value="Unassembled WGS sequence"/>
</dbReference>
<keyword evidence="3" id="KW-1185">Reference proteome</keyword>
<dbReference type="SUPFAM" id="SSF55729">
    <property type="entry name" value="Acyl-CoA N-acyltransferases (Nat)"/>
    <property type="match status" value="1"/>
</dbReference>
<comment type="caution">
    <text evidence="2">The sequence shown here is derived from an EMBL/GenBank/DDBJ whole genome shotgun (WGS) entry which is preliminary data.</text>
</comment>